<dbReference type="PANTHER" id="PTHR12277">
    <property type="entry name" value="ALPHA/BETA HYDROLASE DOMAIN-CONTAINING PROTEIN"/>
    <property type="match status" value="1"/>
</dbReference>
<sequence>MLKPLSVDHHAPPSSVNPLVYLAFALSLLTISGCSGLFFFPDKNHYFTPKQANIDFTDIYLETEDGETIHGWHLKPNQKSKGIVYFLHGNAENISTHTGSVVWLIEEGYEIFALDYRGFGKSTGKPDLHGALIDIKKGYDWVISKDGPNQPNIFILGQSLGAALTLSFASHSKGLESQVSGIIVDAGFPSFRGIANEKLSEFWLTWPLQYPLSWLIPSKYDAENHINKIAPIPLLVIHSTNDVVIPFHHGERIYQQASSPREFLPTNTNHTATFSSAGYMDYTLRFIEYYSKPQ</sequence>
<dbReference type="AlphaFoldDB" id="A0A9E8HH67"/>
<dbReference type="Gene3D" id="3.40.50.1820">
    <property type="entry name" value="alpha/beta hydrolase"/>
    <property type="match status" value="1"/>
</dbReference>
<dbReference type="GO" id="GO:0016787">
    <property type="term" value="F:hydrolase activity"/>
    <property type="evidence" value="ECO:0007669"/>
    <property type="project" value="UniProtKB-KW"/>
</dbReference>
<feature type="domain" description="Serine aminopeptidase S33" evidence="2">
    <location>
        <begin position="79"/>
        <end position="186"/>
    </location>
</feature>
<accession>A0A9E8HH67</accession>
<proteinExistence type="predicted"/>
<dbReference type="PROSITE" id="PS51257">
    <property type="entry name" value="PROKAR_LIPOPROTEIN"/>
    <property type="match status" value="1"/>
</dbReference>
<keyword evidence="1" id="KW-0812">Transmembrane</keyword>
<feature type="transmembrane region" description="Helical" evidence="1">
    <location>
        <begin position="20"/>
        <end position="40"/>
    </location>
</feature>
<keyword evidence="4" id="KW-1185">Reference proteome</keyword>
<gene>
    <name evidence="3" type="ORF">NNL22_14390</name>
</gene>
<keyword evidence="1" id="KW-1133">Transmembrane helix</keyword>
<dbReference type="RefSeq" id="WP_251811199.1">
    <property type="nucleotide sequence ID" value="NZ_CP101527.1"/>
</dbReference>
<protein>
    <submittedName>
        <fullName evidence="3">Alpha/beta hydrolase</fullName>
    </submittedName>
</protein>
<dbReference type="SUPFAM" id="SSF53474">
    <property type="entry name" value="alpha/beta-Hydrolases"/>
    <property type="match status" value="1"/>
</dbReference>
<name>A0A9E8HH67_9ALTE</name>
<dbReference type="PANTHER" id="PTHR12277:SF81">
    <property type="entry name" value="PROTEIN ABHD13"/>
    <property type="match status" value="1"/>
</dbReference>
<evidence type="ECO:0000259" key="2">
    <source>
        <dbReference type="Pfam" id="PF12146"/>
    </source>
</evidence>
<keyword evidence="1" id="KW-0472">Membrane</keyword>
<evidence type="ECO:0000256" key="1">
    <source>
        <dbReference type="SAM" id="Phobius"/>
    </source>
</evidence>
<keyword evidence="3" id="KW-0378">Hydrolase</keyword>
<organism evidence="3 4">
    <name type="scientific">Alkalimarinus sediminis</name>
    <dbReference type="NCBI Taxonomy" id="1632866"/>
    <lineage>
        <taxon>Bacteria</taxon>
        <taxon>Pseudomonadati</taxon>
        <taxon>Pseudomonadota</taxon>
        <taxon>Gammaproteobacteria</taxon>
        <taxon>Alteromonadales</taxon>
        <taxon>Alteromonadaceae</taxon>
        <taxon>Alkalimarinus</taxon>
    </lineage>
</organism>
<dbReference type="KEGG" id="asem:NNL22_14390"/>
<dbReference type="InterPro" id="IPR022742">
    <property type="entry name" value="Hydrolase_4"/>
</dbReference>
<reference evidence="3" key="1">
    <citation type="submission" date="2022-07" db="EMBL/GenBank/DDBJ databases">
        <title>Alkalimarinus sp. nov., isolated from gut of a Alitta virens.</title>
        <authorList>
            <person name="Yang A.I."/>
            <person name="Shin N.-R."/>
        </authorList>
    </citation>
    <scope>NUCLEOTIDE SEQUENCE</scope>
    <source>
        <strain evidence="3">FA028</strain>
    </source>
</reference>
<dbReference type="Proteomes" id="UP001164472">
    <property type="component" value="Chromosome"/>
</dbReference>
<dbReference type="EMBL" id="CP101527">
    <property type="protein sequence ID" value="UZW74200.1"/>
    <property type="molecule type" value="Genomic_DNA"/>
</dbReference>
<dbReference type="InterPro" id="IPR029058">
    <property type="entry name" value="AB_hydrolase_fold"/>
</dbReference>
<dbReference type="Pfam" id="PF12146">
    <property type="entry name" value="Hydrolase_4"/>
    <property type="match status" value="1"/>
</dbReference>
<evidence type="ECO:0000313" key="3">
    <source>
        <dbReference type="EMBL" id="UZW74200.1"/>
    </source>
</evidence>
<evidence type="ECO:0000313" key="4">
    <source>
        <dbReference type="Proteomes" id="UP001164472"/>
    </source>
</evidence>